<feature type="region of interest" description="Disordered" evidence="9">
    <location>
        <begin position="132"/>
        <end position="172"/>
    </location>
</feature>
<keyword evidence="4 8" id="KW-0863">Zinc-finger</keyword>
<evidence type="ECO:0000256" key="2">
    <source>
        <dbReference type="ARBA" id="ARBA00022723"/>
    </source>
</evidence>
<evidence type="ECO:0000256" key="6">
    <source>
        <dbReference type="ARBA" id="ARBA00023125"/>
    </source>
</evidence>
<dbReference type="SMART" id="SM00355">
    <property type="entry name" value="ZnF_C2H2"/>
    <property type="match status" value="1"/>
</dbReference>
<dbReference type="PANTHER" id="PTHR16515">
    <property type="entry name" value="PR DOMAIN ZINC FINGER PROTEIN"/>
    <property type="match status" value="1"/>
</dbReference>
<dbReference type="InterPro" id="IPR050331">
    <property type="entry name" value="Zinc_finger"/>
</dbReference>
<dbReference type="FunFam" id="3.30.160.60:FF:000100">
    <property type="entry name" value="Zinc finger 45-like"/>
    <property type="match status" value="1"/>
</dbReference>
<evidence type="ECO:0000256" key="7">
    <source>
        <dbReference type="ARBA" id="ARBA00023242"/>
    </source>
</evidence>
<evidence type="ECO:0000256" key="9">
    <source>
        <dbReference type="SAM" id="MobiDB-lite"/>
    </source>
</evidence>
<proteinExistence type="predicted"/>
<feature type="compositionally biased region" description="Polar residues" evidence="9">
    <location>
        <begin position="358"/>
        <end position="367"/>
    </location>
</feature>
<dbReference type="SUPFAM" id="SSF57667">
    <property type="entry name" value="beta-beta-alpha zinc fingers"/>
    <property type="match status" value="1"/>
</dbReference>
<dbReference type="STRING" id="109895.A0A507DUC1"/>
<dbReference type="GO" id="GO:0008270">
    <property type="term" value="F:zinc ion binding"/>
    <property type="evidence" value="ECO:0007669"/>
    <property type="project" value="UniProtKB-KW"/>
</dbReference>
<feature type="region of interest" description="Disordered" evidence="9">
    <location>
        <begin position="30"/>
        <end position="59"/>
    </location>
</feature>
<comment type="subcellular location">
    <subcellularLocation>
        <location evidence="1">Nucleus</location>
    </subcellularLocation>
</comment>
<dbReference type="InterPro" id="IPR036236">
    <property type="entry name" value="Znf_C2H2_sf"/>
</dbReference>
<evidence type="ECO:0000259" key="11">
    <source>
        <dbReference type="PROSITE" id="PS50157"/>
    </source>
</evidence>
<keyword evidence="5" id="KW-0862">Zinc</keyword>
<keyword evidence="7" id="KW-0539">Nucleus</keyword>
<reference evidence="12 13" key="1">
    <citation type="journal article" date="2019" name="Sci. Rep.">
        <title>Comparative genomics of chytrid fungi reveal insights into the obligate biotrophic and pathogenic lifestyle of Synchytrium endobioticum.</title>
        <authorList>
            <person name="van de Vossenberg B.T.L.H."/>
            <person name="Warris S."/>
            <person name="Nguyen H.D.T."/>
            <person name="van Gent-Pelzer M.P.E."/>
            <person name="Joly D.L."/>
            <person name="van de Geest H.C."/>
            <person name="Bonants P.J.M."/>
            <person name="Smith D.S."/>
            <person name="Levesque C.A."/>
            <person name="van der Lee T.A.J."/>
        </authorList>
    </citation>
    <scope>NUCLEOTIDE SEQUENCE [LARGE SCALE GENOMIC DNA]</scope>
    <source>
        <strain evidence="12 13">CBS 809.83</strain>
    </source>
</reference>
<feature type="region of interest" description="Disordered" evidence="9">
    <location>
        <begin position="489"/>
        <end position="512"/>
    </location>
</feature>
<dbReference type="PROSITE" id="PS50157">
    <property type="entry name" value="ZINC_FINGER_C2H2_2"/>
    <property type="match status" value="1"/>
</dbReference>
<feature type="signal peptide" evidence="10">
    <location>
        <begin position="1"/>
        <end position="30"/>
    </location>
</feature>
<feature type="chain" id="PRO_5021302359" description="C2H2-type domain-containing protein" evidence="10">
    <location>
        <begin position="31"/>
        <end position="512"/>
    </location>
</feature>
<organism evidence="12 13">
    <name type="scientific">Powellomyces hirtus</name>
    <dbReference type="NCBI Taxonomy" id="109895"/>
    <lineage>
        <taxon>Eukaryota</taxon>
        <taxon>Fungi</taxon>
        <taxon>Fungi incertae sedis</taxon>
        <taxon>Chytridiomycota</taxon>
        <taxon>Chytridiomycota incertae sedis</taxon>
        <taxon>Chytridiomycetes</taxon>
        <taxon>Spizellomycetales</taxon>
        <taxon>Powellomycetaceae</taxon>
        <taxon>Powellomyces</taxon>
    </lineage>
</organism>
<dbReference type="PANTHER" id="PTHR16515:SF49">
    <property type="entry name" value="GASTRULA ZINC FINGER PROTEIN XLCGF49.1-LIKE-RELATED"/>
    <property type="match status" value="1"/>
</dbReference>
<keyword evidence="6" id="KW-0238">DNA-binding</keyword>
<dbReference type="PROSITE" id="PS00028">
    <property type="entry name" value="ZINC_FINGER_C2H2_1"/>
    <property type="match status" value="1"/>
</dbReference>
<keyword evidence="13" id="KW-1185">Reference proteome</keyword>
<dbReference type="GO" id="GO:0005634">
    <property type="term" value="C:nucleus"/>
    <property type="evidence" value="ECO:0007669"/>
    <property type="project" value="UniProtKB-SubCell"/>
</dbReference>
<dbReference type="Proteomes" id="UP000318582">
    <property type="component" value="Unassembled WGS sequence"/>
</dbReference>
<evidence type="ECO:0000313" key="13">
    <source>
        <dbReference type="Proteomes" id="UP000318582"/>
    </source>
</evidence>
<evidence type="ECO:0000256" key="8">
    <source>
        <dbReference type="PROSITE-ProRule" id="PRU00042"/>
    </source>
</evidence>
<feature type="region of interest" description="Disordered" evidence="9">
    <location>
        <begin position="1"/>
        <end position="20"/>
    </location>
</feature>
<evidence type="ECO:0000256" key="3">
    <source>
        <dbReference type="ARBA" id="ARBA00022737"/>
    </source>
</evidence>
<sequence>MHKNEGPGPPGHSSPNAALLLLSDLALTDAAQTASTQAQTSDSRPIPVHSGPTVTMSSSEARVPVLPPAHCPPLQHGVPHPQHLHHMYSVPANSEATPYQSSHLAPHYVMPNAYCHVPQFPITPHAWNSVDHRHTQEPSIHPGPYPSHYAAPYPTPPLGQSHPGTAPHLVPAPAPPPYTACTHLPATSQGPIGPVTPYQTPVARLSCPCALHHPAPYTPSPAIPWQGVRFLPRTSAHCPPNMENQKSWGPVYELPGYQNPPLPIAEHSYAAAPATGSTYFGHVVHQSQYPPLPQYYVPAGPLPPPPLPPHYARSGYSTANAYANADADAHHMPSTHYKTGPLEASLVANAEPMVLDRQSSPHMQSTGFRPVVPAAPPTSASSLTPSPLTSQPPTLPSFEKSFSSSTPCGSGSSSANGRSSPDASTSGEAEKGGSAAPQILKRYVCPNCPKRFTRPSSLKTHLNSHTGDKPYSCTCGRRFSVLSNLRRHERGGCAARGTRNPSHAKEDETDAM</sequence>
<keyword evidence="3" id="KW-0677">Repeat</keyword>
<feature type="compositionally biased region" description="Low complexity" evidence="9">
    <location>
        <begin position="377"/>
        <end position="392"/>
    </location>
</feature>
<comment type="caution">
    <text evidence="12">The sequence shown here is derived from an EMBL/GenBank/DDBJ whole genome shotgun (WGS) entry which is preliminary data.</text>
</comment>
<feature type="compositionally biased region" description="Low complexity" evidence="9">
    <location>
        <begin position="401"/>
        <end position="420"/>
    </location>
</feature>
<gene>
    <name evidence="12" type="ORF">PhCBS80983_g05558</name>
</gene>
<evidence type="ECO:0000256" key="1">
    <source>
        <dbReference type="ARBA" id="ARBA00004123"/>
    </source>
</evidence>
<dbReference type="EMBL" id="QEAQ01000125">
    <property type="protein sequence ID" value="TPX55146.1"/>
    <property type="molecule type" value="Genomic_DNA"/>
</dbReference>
<dbReference type="InterPro" id="IPR013087">
    <property type="entry name" value="Znf_C2H2_type"/>
</dbReference>
<dbReference type="Pfam" id="PF00096">
    <property type="entry name" value="zf-C2H2"/>
    <property type="match status" value="1"/>
</dbReference>
<dbReference type="GO" id="GO:0010468">
    <property type="term" value="P:regulation of gene expression"/>
    <property type="evidence" value="ECO:0007669"/>
    <property type="project" value="TreeGrafter"/>
</dbReference>
<evidence type="ECO:0000313" key="12">
    <source>
        <dbReference type="EMBL" id="TPX55146.1"/>
    </source>
</evidence>
<dbReference type="AlphaFoldDB" id="A0A507DUC1"/>
<name>A0A507DUC1_9FUNG</name>
<dbReference type="GO" id="GO:0003677">
    <property type="term" value="F:DNA binding"/>
    <property type="evidence" value="ECO:0007669"/>
    <property type="project" value="UniProtKB-KW"/>
</dbReference>
<dbReference type="FunFam" id="3.30.160.60:FF:000045">
    <property type="entry name" value="ZFP69 zinc finger protein B"/>
    <property type="match status" value="1"/>
</dbReference>
<keyword evidence="10" id="KW-0732">Signal</keyword>
<feature type="domain" description="C2H2-type" evidence="11">
    <location>
        <begin position="443"/>
        <end position="470"/>
    </location>
</feature>
<protein>
    <recommendedName>
        <fullName evidence="11">C2H2-type domain-containing protein</fullName>
    </recommendedName>
</protein>
<evidence type="ECO:0000256" key="10">
    <source>
        <dbReference type="SAM" id="SignalP"/>
    </source>
</evidence>
<evidence type="ECO:0000256" key="4">
    <source>
        <dbReference type="ARBA" id="ARBA00022771"/>
    </source>
</evidence>
<dbReference type="Gene3D" id="3.30.160.60">
    <property type="entry name" value="Classic Zinc Finger"/>
    <property type="match status" value="2"/>
</dbReference>
<feature type="compositionally biased region" description="Low complexity" evidence="9">
    <location>
        <begin position="30"/>
        <end position="43"/>
    </location>
</feature>
<accession>A0A507DUC1</accession>
<keyword evidence="2" id="KW-0479">Metal-binding</keyword>
<evidence type="ECO:0000256" key="5">
    <source>
        <dbReference type="ARBA" id="ARBA00022833"/>
    </source>
</evidence>
<feature type="region of interest" description="Disordered" evidence="9">
    <location>
        <begin position="358"/>
        <end position="435"/>
    </location>
</feature>